<accession>A0A5A7SJU3</accession>
<reference evidence="1 2" key="1">
    <citation type="submission" date="2019-07" db="EMBL/GenBank/DDBJ databases">
        <title>Rhodococcus cavernicolus sp. nov., isolated from a cave.</title>
        <authorList>
            <person name="Lee S.D."/>
        </authorList>
    </citation>
    <scope>NUCLEOTIDE SEQUENCE [LARGE SCALE GENOMIC DNA]</scope>
    <source>
        <strain evidence="1 2">C1-24</strain>
    </source>
</reference>
<gene>
    <name evidence="1" type="ORF">FOY51_00850</name>
</gene>
<dbReference type="NCBIfam" id="TIGR00026">
    <property type="entry name" value="hi_GC_TIGR00026"/>
    <property type="match status" value="1"/>
</dbReference>
<name>A0A5A7SJU3_9NOCA</name>
<dbReference type="GO" id="GO:0016491">
    <property type="term" value="F:oxidoreductase activity"/>
    <property type="evidence" value="ECO:0007669"/>
    <property type="project" value="InterPro"/>
</dbReference>
<organism evidence="1 2">
    <name type="scientific">Antrihabitans cavernicola</name>
    <dbReference type="NCBI Taxonomy" id="2495913"/>
    <lineage>
        <taxon>Bacteria</taxon>
        <taxon>Bacillati</taxon>
        <taxon>Actinomycetota</taxon>
        <taxon>Actinomycetes</taxon>
        <taxon>Mycobacteriales</taxon>
        <taxon>Nocardiaceae</taxon>
        <taxon>Antrihabitans</taxon>
    </lineage>
</organism>
<dbReference type="AlphaFoldDB" id="A0A5A7SJU3"/>
<dbReference type="OrthoDB" id="4633749at2"/>
<dbReference type="EMBL" id="VLNY01000001">
    <property type="protein sequence ID" value="KAA0025037.1"/>
    <property type="molecule type" value="Genomic_DNA"/>
</dbReference>
<dbReference type="Pfam" id="PF04075">
    <property type="entry name" value="F420H2_quin_red"/>
    <property type="match status" value="1"/>
</dbReference>
<proteinExistence type="predicted"/>
<dbReference type="Gene3D" id="2.30.110.10">
    <property type="entry name" value="Electron Transport, Fmn-binding Protein, Chain A"/>
    <property type="match status" value="1"/>
</dbReference>
<keyword evidence="2" id="KW-1185">Reference proteome</keyword>
<sequence length="164" mass="18115">MVVSALLVANVVLTVVRPDLKRAVVAAVQRAVVNPIVGALFRIGVVPFGYALLETTGRKSGLPRRIPVGNGLCGNTFWIVAEHGIDAGYVRNLIADPHVRVKLRRGLRFVWVDGVATMTSDDPLRRQRELCGWHPLRWLNAITVRTLGTDLVAVRVDLQTLRPR</sequence>
<protein>
    <submittedName>
        <fullName evidence="1">Nitroreductase family deazaflavin-dependent oxidoreductase</fullName>
    </submittedName>
</protein>
<dbReference type="InterPro" id="IPR004378">
    <property type="entry name" value="F420H2_quin_Rdtase"/>
</dbReference>
<dbReference type="Proteomes" id="UP000322244">
    <property type="component" value="Unassembled WGS sequence"/>
</dbReference>
<evidence type="ECO:0000313" key="1">
    <source>
        <dbReference type="EMBL" id="KAA0025037.1"/>
    </source>
</evidence>
<comment type="caution">
    <text evidence="1">The sequence shown here is derived from an EMBL/GenBank/DDBJ whole genome shotgun (WGS) entry which is preliminary data.</text>
</comment>
<dbReference type="SUPFAM" id="SSF50475">
    <property type="entry name" value="FMN-binding split barrel"/>
    <property type="match status" value="1"/>
</dbReference>
<dbReference type="InterPro" id="IPR012349">
    <property type="entry name" value="Split_barrel_FMN-bd"/>
</dbReference>
<evidence type="ECO:0000313" key="2">
    <source>
        <dbReference type="Proteomes" id="UP000322244"/>
    </source>
</evidence>